<keyword evidence="8 9" id="KW-0472">Membrane</keyword>
<dbReference type="PANTHER" id="PTHR32502:SF5">
    <property type="entry name" value="N-ACETYLGALACTOSAMINE PERMEASE IID COMPONENT-RELATED"/>
    <property type="match status" value="1"/>
</dbReference>
<feature type="transmembrane region" description="Helical" evidence="9">
    <location>
        <begin position="187"/>
        <end position="212"/>
    </location>
</feature>
<dbReference type="InterPro" id="IPR004704">
    <property type="entry name" value="PTS_IID_man"/>
</dbReference>
<evidence type="ECO:0000313" key="12">
    <source>
        <dbReference type="Proteomes" id="UP000247612"/>
    </source>
</evidence>
<keyword evidence="4" id="KW-0762">Sugar transport</keyword>
<dbReference type="GO" id="GO:0005886">
    <property type="term" value="C:plasma membrane"/>
    <property type="evidence" value="ECO:0007669"/>
    <property type="project" value="UniProtKB-SubCell"/>
</dbReference>
<keyword evidence="2" id="KW-0813">Transport</keyword>
<organism evidence="10 13">
    <name type="scientific">Dielma fastidiosa</name>
    <dbReference type="NCBI Taxonomy" id="1034346"/>
    <lineage>
        <taxon>Bacteria</taxon>
        <taxon>Bacillati</taxon>
        <taxon>Bacillota</taxon>
        <taxon>Erysipelotrichia</taxon>
        <taxon>Erysipelotrichales</taxon>
        <taxon>Erysipelotrichaceae</taxon>
        <taxon>Dielma</taxon>
    </lineage>
</organism>
<feature type="transmembrane region" description="Helical" evidence="9">
    <location>
        <begin position="146"/>
        <end position="166"/>
    </location>
</feature>
<name>A0A2V2F6W9_9FIRM</name>
<keyword evidence="12" id="KW-1185">Reference proteome</keyword>
<keyword evidence="7 9" id="KW-1133">Transmembrane helix</keyword>
<keyword evidence="3" id="KW-1003">Cell membrane</keyword>
<dbReference type="GO" id="GO:0009401">
    <property type="term" value="P:phosphoenolpyruvate-dependent sugar phosphotransferase system"/>
    <property type="evidence" value="ECO:0007669"/>
    <property type="project" value="UniProtKB-KW"/>
</dbReference>
<dbReference type="Pfam" id="PF03613">
    <property type="entry name" value="EIID-AGA"/>
    <property type="match status" value="1"/>
</dbReference>
<evidence type="ECO:0000256" key="5">
    <source>
        <dbReference type="ARBA" id="ARBA00022683"/>
    </source>
</evidence>
<evidence type="ECO:0000256" key="9">
    <source>
        <dbReference type="SAM" id="Phobius"/>
    </source>
</evidence>
<keyword evidence="6 9" id="KW-0812">Transmembrane</keyword>
<dbReference type="PROSITE" id="PS51108">
    <property type="entry name" value="PTS_EIID"/>
    <property type="match status" value="1"/>
</dbReference>
<feature type="transmembrane region" description="Helical" evidence="9">
    <location>
        <begin position="256"/>
        <end position="275"/>
    </location>
</feature>
<dbReference type="Proteomes" id="UP000247612">
    <property type="component" value="Unassembled WGS sequence"/>
</dbReference>
<evidence type="ECO:0000256" key="8">
    <source>
        <dbReference type="ARBA" id="ARBA00023136"/>
    </source>
</evidence>
<sequence length="276" mass="30054">MEQNSTRKTLTKKDVVKSFWRWTFFSHANYNYERLCGTGFCHAMAPIIEKLYKDNPAEYQAAVQRHMVFYNTEPHFGGVINGMVIAMEEERANGAPISDEAINGIKTGLMGPFAGIGDTLWQGTLTPILLSIGISLAASGSMSGPLLYSVLMMGIMLSIAYYVWMTGYRLGKEGLQKILESNLIKKVITGASALGAIVMGALTASFVSVSTPLMINIQGSSMSVQTDILDKLFRGLLPLMLTLGVLYLLKNKKVKATRVMLLLIIIGAVGAIIGIF</sequence>
<evidence type="ECO:0000313" key="10">
    <source>
        <dbReference type="EMBL" id="MDY5166826.1"/>
    </source>
</evidence>
<dbReference type="AlphaFoldDB" id="A0A2V2F6W9"/>
<dbReference type="RefSeq" id="WP_022939103.1">
    <property type="nucleotide sequence ID" value="NZ_BAABZA010000001.1"/>
</dbReference>
<dbReference type="STRING" id="1034346.GCA_000313565_02821"/>
<reference evidence="11 12" key="1">
    <citation type="submission" date="2018-05" db="EMBL/GenBank/DDBJ databases">
        <title>Genomic Encyclopedia of Type Strains, Phase IV (KMG-IV): sequencing the most valuable type-strain genomes for metagenomic binning, comparative biology and taxonomic classification.</title>
        <authorList>
            <person name="Goeker M."/>
        </authorList>
    </citation>
    <scope>NUCLEOTIDE SEQUENCE [LARGE SCALE GENOMIC DNA]</scope>
    <source>
        <strain evidence="11 12">JC118</strain>
    </source>
</reference>
<accession>A0A2V2F6W9</accession>
<reference evidence="10" key="2">
    <citation type="submission" date="2022-03" db="EMBL/GenBank/DDBJ databases">
        <title>First case of bacteraemia caused by Dielma fastidiosa in a patient hospitalised with diverticulitis.</title>
        <authorList>
            <person name="Forman-Ankjaer B."/>
            <person name="Hvid-Jensen F."/>
            <person name="Kobel C.M."/>
            <person name="Greve T."/>
        </authorList>
    </citation>
    <scope>NUCLEOTIDE SEQUENCE</scope>
    <source>
        <strain evidence="10">AUH_DF_2021</strain>
    </source>
</reference>
<dbReference type="OrthoDB" id="9795582at2"/>
<dbReference type="Proteomes" id="UP001276902">
    <property type="component" value="Unassembled WGS sequence"/>
</dbReference>
<protein>
    <submittedName>
        <fullName evidence="11">PTS system IID component (Man family)</fullName>
    </submittedName>
    <submittedName>
        <fullName evidence="10">PTS system mannose/fructose/sorbose family transporter subunit IID</fullName>
    </submittedName>
</protein>
<dbReference type="PANTHER" id="PTHR32502">
    <property type="entry name" value="N-ACETYLGALACTOSAMINE PERMEASE II COMPONENT-RELATED"/>
    <property type="match status" value="1"/>
</dbReference>
<evidence type="ECO:0000256" key="6">
    <source>
        <dbReference type="ARBA" id="ARBA00022692"/>
    </source>
</evidence>
<dbReference type="GeneID" id="94442587"/>
<evidence type="ECO:0000256" key="1">
    <source>
        <dbReference type="ARBA" id="ARBA00004651"/>
    </source>
</evidence>
<evidence type="ECO:0000256" key="4">
    <source>
        <dbReference type="ARBA" id="ARBA00022597"/>
    </source>
</evidence>
<feature type="transmembrane region" description="Helical" evidence="9">
    <location>
        <begin position="232"/>
        <end position="249"/>
    </location>
</feature>
<dbReference type="EMBL" id="JALDAW010000007">
    <property type="protein sequence ID" value="MDY5166826.1"/>
    <property type="molecule type" value="Genomic_DNA"/>
</dbReference>
<evidence type="ECO:0000256" key="7">
    <source>
        <dbReference type="ARBA" id="ARBA00022989"/>
    </source>
</evidence>
<evidence type="ECO:0000256" key="3">
    <source>
        <dbReference type="ARBA" id="ARBA00022475"/>
    </source>
</evidence>
<gene>
    <name evidence="11" type="ORF">DES51_109160</name>
    <name evidence="10" type="ORF">MQE39_01635</name>
</gene>
<comment type="subcellular location">
    <subcellularLocation>
        <location evidence="1">Cell membrane</location>
        <topology evidence="1">Multi-pass membrane protein</topology>
    </subcellularLocation>
</comment>
<feature type="transmembrane region" description="Helical" evidence="9">
    <location>
        <begin position="120"/>
        <end position="140"/>
    </location>
</feature>
<dbReference type="InterPro" id="IPR050303">
    <property type="entry name" value="GatZ_KbaZ_carbometab"/>
</dbReference>
<evidence type="ECO:0000313" key="11">
    <source>
        <dbReference type="EMBL" id="PXX77905.1"/>
    </source>
</evidence>
<comment type="caution">
    <text evidence="10">The sequence shown here is derived from an EMBL/GenBank/DDBJ whole genome shotgun (WGS) entry which is preliminary data.</text>
</comment>
<proteinExistence type="predicted"/>
<evidence type="ECO:0000313" key="13">
    <source>
        <dbReference type="Proteomes" id="UP001276902"/>
    </source>
</evidence>
<dbReference type="EMBL" id="QJKH01000009">
    <property type="protein sequence ID" value="PXX77905.1"/>
    <property type="molecule type" value="Genomic_DNA"/>
</dbReference>
<keyword evidence="5" id="KW-0598">Phosphotransferase system</keyword>
<evidence type="ECO:0000256" key="2">
    <source>
        <dbReference type="ARBA" id="ARBA00022448"/>
    </source>
</evidence>